<proteinExistence type="predicted"/>
<name>A0ABP9XKN7_9DEIO</name>
<keyword evidence="1" id="KW-0812">Transmembrane</keyword>
<evidence type="ECO:0000256" key="1">
    <source>
        <dbReference type="SAM" id="Phobius"/>
    </source>
</evidence>
<reference evidence="2 3" key="1">
    <citation type="submission" date="2024-02" db="EMBL/GenBank/DDBJ databases">
        <title>Deinococcus aluminii NBRC 112889.</title>
        <authorList>
            <person name="Ichikawa N."/>
            <person name="Katano-Makiyama Y."/>
            <person name="Hidaka K."/>
        </authorList>
    </citation>
    <scope>NUCLEOTIDE SEQUENCE [LARGE SCALE GENOMIC DNA]</scope>
    <source>
        <strain evidence="2 3">NBRC 112889</strain>
    </source>
</reference>
<organism evidence="2 3">
    <name type="scientific">Deinococcus aluminii</name>
    <dbReference type="NCBI Taxonomy" id="1656885"/>
    <lineage>
        <taxon>Bacteria</taxon>
        <taxon>Thermotogati</taxon>
        <taxon>Deinococcota</taxon>
        <taxon>Deinococci</taxon>
        <taxon>Deinococcales</taxon>
        <taxon>Deinococcaceae</taxon>
        <taxon>Deinococcus</taxon>
    </lineage>
</organism>
<keyword evidence="1" id="KW-1133">Transmembrane helix</keyword>
<keyword evidence="3" id="KW-1185">Reference proteome</keyword>
<accession>A0ABP9XKN7</accession>
<protein>
    <submittedName>
        <fullName evidence="2">Uncharacterized protein</fullName>
    </submittedName>
</protein>
<feature type="transmembrane region" description="Helical" evidence="1">
    <location>
        <begin position="60"/>
        <end position="78"/>
    </location>
</feature>
<dbReference type="RefSeq" id="WP_345458067.1">
    <property type="nucleotide sequence ID" value="NZ_BAABRV010000020.1"/>
</dbReference>
<evidence type="ECO:0000313" key="2">
    <source>
        <dbReference type="EMBL" id="GAA5535196.1"/>
    </source>
</evidence>
<evidence type="ECO:0000313" key="3">
    <source>
        <dbReference type="Proteomes" id="UP001404956"/>
    </source>
</evidence>
<comment type="caution">
    <text evidence="2">The sequence shown here is derived from an EMBL/GenBank/DDBJ whole genome shotgun (WGS) entry which is preliminary data.</text>
</comment>
<dbReference type="EMBL" id="BAABRV010000020">
    <property type="protein sequence ID" value="GAA5535196.1"/>
    <property type="molecule type" value="Genomic_DNA"/>
</dbReference>
<sequence>MKKTLTAIYDKASGRYVVPMAGLAAGSLASAQTAQGLDLTVPIGTFGDAMRLTIGTNAPALFGILALAVGFFFLWGRVRALF</sequence>
<gene>
    <name evidence="2" type="ORF">Dalu01_03620</name>
</gene>
<keyword evidence="1" id="KW-0472">Membrane</keyword>
<dbReference type="Proteomes" id="UP001404956">
    <property type="component" value="Unassembled WGS sequence"/>
</dbReference>